<evidence type="ECO:0000256" key="16">
    <source>
        <dbReference type="ARBA" id="ARBA00023242"/>
    </source>
</evidence>
<dbReference type="InParanoid" id="G2Y2M6"/>
<dbReference type="FunFam" id="3.40.50.300:FF:000381">
    <property type="entry name" value="TFIIH basal transcription factor complex helicase subunit"/>
    <property type="match status" value="1"/>
</dbReference>
<evidence type="ECO:0000256" key="13">
    <source>
        <dbReference type="ARBA" id="ARBA00023125"/>
    </source>
</evidence>
<dbReference type="EC" id="5.6.2.3" evidence="17"/>
<dbReference type="NCBIfam" id="TIGR00604">
    <property type="entry name" value="rad3"/>
    <property type="match status" value="1"/>
</dbReference>
<evidence type="ECO:0000256" key="12">
    <source>
        <dbReference type="ARBA" id="ARBA00023014"/>
    </source>
</evidence>
<dbReference type="SUPFAM" id="SSF52540">
    <property type="entry name" value="P-loop containing nucleoside triphosphate hydrolases"/>
    <property type="match status" value="1"/>
</dbReference>
<dbReference type="InterPro" id="IPR027417">
    <property type="entry name" value="P-loop_NTPase"/>
</dbReference>
<proteinExistence type="inferred from homology"/>
<sequence>MRTLDAGGHCVLEMPSGTGKTISLLSLIVAYQQYYPEHRKLIYCSRTMSEIEKALAELKALMKYRAEQLGHQEDFRGLGLTSRKNLCLHPSVKREKSGAVVDARCRSLTAGFVKEKKERGEDVPVCIYHDNLDLLEPHNLIPNGVWTLDGIMRYGEEHKQCPYFTSRRMMSFCNVIIYSYHYLLDPKIAERVSKELSKDCIVVFDEAHNIDNVCIESLSTDITDDSLRRATRGAMNLESRISDLRDSDSEKLKDEYAKLVEGLRGADEARAEDAFMSNPALPDDLLKEAVPGNIRRAEHFVVFLKRFIEYLKKTRMKVRQVISETPASFLAHLKEYTYIEKKPLRFCAERLTSLVRTLELTNIEDYQPLQEVATFATLVATYEKGFLLILEPYESDTAEVPNPVLHFTCLDAAIAIKPVFERFSSVIITSGTISPLEMYPKMLNFECVVQESYPMTLARRSFLPMIVTRGSDQVAISSGFQVRNEPAVVRNYGNLLTEMSKLTPDGMVVFFPSYLYMESIISMWQGMGILDEVWKYKLILVETPDAQETSLALETYRTACCNGRGAILLCVARGKVSEGIDFDHQYGRTVLCIGVPFQYTESRILKARLEFLRETYRIRENDFLSFDAMRHAAQCLGRVLRGKDDYGIMVLADRRFLKKRTQLPKWINQAILDSEVNLSTDMAVGSAKKFLRNMAQPFKAKDQEGISTWSLQDLEKFKEKQYEETLQALRGGGKGDPMDGIKNGNEQTVKEDEYGMDDDEMEASLMQLDA</sequence>
<dbReference type="InterPro" id="IPR045028">
    <property type="entry name" value="DinG/Rad3-like"/>
</dbReference>
<keyword evidence="5" id="KW-0479">Metal-binding</keyword>
<dbReference type="InterPro" id="IPR001945">
    <property type="entry name" value="RAD3/XPD"/>
</dbReference>
<dbReference type="GO" id="GO:0005524">
    <property type="term" value="F:ATP binding"/>
    <property type="evidence" value="ECO:0007669"/>
    <property type="project" value="UniProtKB-KW"/>
</dbReference>
<evidence type="ECO:0000256" key="7">
    <source>
        <dbReference type="ARBA" id="ARBA00022763"/>
    </source>
</evidence>
<dbReference type="Pfam" id="PF06777">
    <property type="entry name" value="HBB"/>
    <property type="match status" value="1"/>
</dbReference>
<accession>G2Y2M6</accession>
<keyword evidence="12" id="KW-0411">Iron-sulfur</keyword>
<dbReference type="GO" id="GO:0006366">
    <property type="term" value="P:transcription by RNA polymerase II"/>
    <property type="evidence" value="ECO:0007669"/>
    <property type="project" value="TreeGrafter"/>
</dbReference>
<gene>
    <name evidence="21" type="ORF">BofuT4_P038180.1</name>
</gene>
<keyword evidence="10" id="KW-0067">ATP-binding</keyword>
<dbReference type="GO" id="GO:0046872">
    <property type="term" value="F:metal ion binding"/>
    <property type="evidence" value="ECO:0007669"/>
    <property type="project" value="UniProtKB-KW"/>
</dbReference>
<dbReference type="SMART" id="SM00488">
    <property type="entry name" value="DEXDc2"/>
    <property type="match status" value="1"/>
</dbReference>
<evidence type="ECO:0000313" key="21">
    <source>
        <dbReference type="EMBL" id="CCD46916.1"/>
    </source>
</evidence>
<dbReference type="InterPro" id="IPR014013">
    <property type="entry name" value="Helic_SF1/SF2_ATP-bd_DinG/Rad3"/>
</dbReference>
<dbReference type="GO" id="GO:0006289">
    <property type="term" value="P:nucleotide-excision repair"/>
    <property type="evidence" value="ECO:0007669"/>
    <property type="project" value="InterPro"/>
</dbReference>
<evidence type="ECO:0000256" key="18">
    <source>
        <dbReference type="ARBA" id="ARBA00048954"/>
    </source>
</evidence>
<dbReference type="InterPro" id="IPR006555">
    <property type="entry name" value="ATP-dep_Helicase_C"/>
</dbReference>
<evidence type="ECO:0000256" key="19">
    <source>
        <dbReference type="SAM" id="MobiDB-lite"/>
    </source>
</evidence>
<evidence type="ECO:0000256" key="3">
    <source>
        <dbReference type="ARBA" id="ARBA00009146"/>
    </source>
</evidence>
<dbReference type="GO" id="GO:0003684">
    <property type="term" value="F:damaged DNA binding"/>
    <property type="evidence" value="ECO:0007669"/>
    <property type="project" value="TreeGrafter"/>
</dbReference>
<keyword evidence="15" id="KW-0413">Isomerase</keyword>
<dbReference type="AlphaFoldDB" id="G2Y2M6"/>
<dbReference type="FunFam" id="3.40.50.300:FF:000135">
    <property type="entry name" value="DNA repair helicase RAD3, putative"/>
    <property type="match status" value="1"/>
</dbReference>
<dbReference type="GO" id="GO:0051539">
    <property type="term" value="F:4 iron, 4 sulfur cluster binding"/>
    <property type="evidence" value="ECO:0007669"/>
    <property type="project" value="UniProtKB-KW"/>
</dbReference>
<dbReference type="PANTHER" id="PTHR11472">
    <property type="entry name" value="DNA REPAIR DEAD HELICASE RAD3/XP-D SUBFAMILY MEMBER"/>
    <property type="match status" value="1"/>
</dbReference>
<dbReference type="InterPro" id="IPR010614">
    <property type="entry name" value="RAD3-like_helicase_DEAD"/>
</dbReference>
<reference evidence="22" key="1">
    <citation type="journal article" date="2011" name="PLoS Genet.">
        <title>Genomic analysis of the necrotrophic fungal pathogens Sclerotinia sclerotiorum and Botrytis cinerea.</title>
        <authorList>
            <person name="Amselem J."/>
            <person name="Cuomo C.A."/>
            <person name="van Kan J.A."/>
            <person name="Viaud M."/>
            <person name="Benito E.P."/>
            <person name="Couloux A."/>
            <person name="Coutinho P.M."/>
            <person name="de Vries R.P."/>
            <person name="Dyer P.S."/>
            <person name="Fillinger S."/>
            <person name="Fournier E."/>
            <person name="Gout L."/>
            <person name="Hahn M."/>
            <person name="Kohn L."/>
            <person name="Lapalu N."/>
            <person name="Plummer K.M."/>
            <person name="Pradier J.M."/>
            <person name="Quevillon E."/>
            <person name="Sharon A."/>
            <person name="Simon A."/>
            <person name="ten Have A."/>
            <person name="Tudzynski B."/>
            <person name="Tudzynski P."/>
            <person name="Wincker P."/>
            <person name="Andrew M."/>
            <person name="Anthouard V."/>
            <person name="Beever R.E."/>
            <person name="Beffa R."/>
            <person name="Benoit I."/>
            <person name="Bouzid O."/>
            <person name="Brault B."/>
            <person name="Chen Z."/>
            <person name="Choquer M."/>
            <person name="Collemare J."/>
            <person name="Cotton P."/>
            <person name="Danchin E.G."/>
            <person name="Da Silva C."/>
            <person name="Gautier A."/>
            <person name="Giraud C."/>
            <person name="Giraud T."/>
            <person name="Gonzalez C."/>
            <person name="Grossetete S."/>
            <person name="Guldener U."/>
            <person name="Henrissat B."/>
            <person name="Howlett B.J."/>
            <person name="Kodira C."/>
            <person name="Kretschmer M."/>
            <person name="Lappartient A."/>
            <person name="Leroch M."/>
            <person name="Levis C."/>
            <person name="Mauceli E."/>
            <person name="Neuveglise C."/>
            <person name="Oeser B."/>
            <person name="Pearson M."/>
            <person name="Poulain J."/>
            <person name="Poussereau N."/>
            <person name="Quesneville H."/>
            <person name="Rascle C."/>
            <person name="Schumacher J."/>
            <person name="Segurens B."/>
            <person name="Sexton A."/>
            <person name="Silva E."/>
            <person name="Sirven C."/>
            <person name="Soanes D.M."/>
            <person name="Talbot N.J."/>
            <person name="Templeton M."/>
            <person name="Yandava C."/>
            <person name="Yarden O."/>
            <person name="Zeng Q."/>
            <person name="Rollins J.A."/>
            <person name="Lebrun M.H."/>
            <person name="Dickman M."/>
        </authorList>
    </citation>
    <scope>NUCLEOTIDE SEQUENCE [LARGE SCALE GENOMIC DNA]</scope>
    <source>
        <strain evidence="22">T4</strain>
    </source>
</reference>
<dbReference type="eggNOG" id="KOG1131">
    <property type="taxonomic scope" value="Eukaryota"/>
</dbReference>
<evidence type="ECO:0000256" key="11">
    <source>
        <dbReference type="ARBA" id="ARBA00023004"/>
    </source>
</evidence>
<evidence type="ECO:0000313" key="22">
    <source>
        <dbReference type="Proteomes" id="UP000008177"/>
    </source>
</evidence>
<evidence type="ECO:0000259" key="20">
    <source>
        <dbReference type="PROSITE" id="PS51193"/>
    </source>
</evidence>
<keyword evidence="13" id="KW-0238">DNA-binding</keyword>
<dbReference type="STRING" id="999810.G2Y2M6"/>
<dbReference type="Proteomes" id="UP000008177">
    <property type="component" value="Unplaced contigs"/>
</dbReference>
<comment type="catalytic activity">
    <reaction evidence="18">
        <text>ATP + H2O = ADP + phosphate + H(+)</text>
        <dbReference type="Rhea" id="RHEA:13065"/>
        <dbReference type="ChEBI" id="CHEBI:15377"/>
        <dbReference type="ChEBI" id="CHEBI:15378"/>
        <dbReference type="ChEBI" id="CHEBI:30616"/>
        <dbReference type="ChEBI" id="CHEBI:43474"/>
        <dbReference type="ChEBI" id="CHEBI:456216"/>
        <dbReference type="EC" id="5.6.2.3"/>
    </reaction>
</comment>
<evidence type="ECO:0000256" key="14">
    <source>
        <dbReference type="ARBA" id="ARBA00023204"/>
    </source>
</evidence>
<dbReference type="InterPro" id="IPR006554">
    <property type="entry name" value="Helicase-like_DEXD_c2"/>
</dbReference>
<dbReference type="HOGENOM" id="CLU_011312_1_0_1"/>
<dbReference type="Gene3D" id="3.40.50.300">
    <property type="entry name" value="P-loop containing nucleotide triphosphate hydrolases"/>
    <property type="match status" value="2"/>
</dbReference>
<keyword evidence="4" id="KW-0004">4Fe-4S</keyword>
<dbReference type="EMBL" id="FQ790285">
    <property type="protein sequence ID" value="CCD46916.1"/>
    <property type="molecule type" value="Genomic_DNA"/>
</dbReference>
<evidence type="ECO:0000256" key="17">
    <source>
        <dbReference type="ARBA" id="ARBA00044969"/>
    </source>
</evidence>
<dbReference type="SMART" id="SM00491">
    <property type="entry name" value="HELICc2"/>
    <property type="match status" value="1"/>
</dbReference>
<keyword evidence="14" id="KW-0234">DNA repair</keyword>
<dbReference type="Pfam" id="PF13307">
    <property type="entry name" value="Helicase_C_2"/>
    <property type="match status" value="1"/>
</dbReference>
<dbReference type="OrthoDB" id="272481at2759"/>
<dbReference type="PROSITE" id="PS51193">
    <property type="entry name" value="HELICASE_ATP_BIND_2"/>
    <property type="match status" value="1"/>
</dbReference>
<dbReference type="CDD" id="cd18788">
    <property type="entry name" value="SF2_C_XPD"/>
    <property type="match status" value="1"/>
</dbReference>
<dbReference type="PANTHER" id="PTHR11472:SF1">
    <property type="entry name" value="GENERAL TRANSCRIPTION AND DNA REPAIR FACTOR IIH HELICASE SUBUNIT XPD"/>
    <property type="match status" value="1"/>
</dbReference>
<dbReference type="GO" id="GO:0016818">
    <property type="term" value="F:hydrolase activity, acting on acid anhydrides, in phosphorus-containing anhydrides"/>
    <property type="evidence" value="ECO:0007669"/>
    <property type="project" value="InterPro"/>
</dbReference>
<dbReference type="Pfam" id="PF06733">
    <property type="entry name" value="DEAD_2"/>
    <property type="match status" value="1"/>
</dbReference>
<keyword evidence="9 21" id="KW-0347">Helicase</keyword>
<dbReference type="FunFam" id="3.40.50.300:FF:000128">
    <property type="entry name" value="Putative DNA repair helicase RAD3"/>
    <property type="match status" value="1"/>
</dbReference>
<evidence type="ECO:0000256" key="5">
    <source>
        <dbReference type="ARBA" id="ARBA00022723"/>
    </source>
</evidence>
<name>G2Y2M6_BOTF4</name>
<dbReference type="GO" id="GO:0045951">
    <property type="term" value="P:positive regulation of mitotic recombination"/>
    <property type="evidence" value="ECO:0007669"/>
    <property type="project" value="TreeGrafter"/>
</dbReference>
<dbReference type="FunCoup" id="G2Y2M6">
    <property type="interactions" value="768"/>
</dbReference>
<evidence type="ECO:0000256" key="4">
    <source>
        <dbReference type="ARBA" id="ARBA00022485"/>
    </source>
</evidence>
<feature type="region of interest" description="Disordered" evidence="19">
    <location>
        <begin position="729"/>
        <end position="770"/>
    </location>
</feature>
<evidence type="ECO:0000256" key="15">
    <source>
        <dbReference type="ARBA" id="ARBA00023235"/>
    </source>
</evidence>
<organism evidence="21 22">
    <name type="scientific">Botryotinia fuckeliana (strain T4)</name>
    <name type="common">Noble rot fungus</name>
    <name type="synonym">Botrytis cinerea</name>
    <dbReference type="NCBI Taxonomy" id="999810"/>
    <lineage>
        <taxon>Eukaryota</taxon>
        <taxon>Fungi</taxon>
        <taxon>Dikarya</taxon>
        <taxon>Ascomycota</taxon>
        <taxon>Pezizomycotina</taxon>
        <taxon>Leotiomycetes</taxon>
        <taxon>Helotiales</taxon>
        <taxon>Sclerotiniaceae</taxon>
        <taxon>Botrytis</taxon>
    </lineage>
</organism>
<feature type="domain" description="Helicase ATP-binding" evidence="20">
    <location>
        <begin position="1"/>
        <end position="256"/>
    </location>
</feature>
<comment type="subcellular location">
    <subcellularLocation>
        <location evidence="2">Nucleus</location>
    </subcellularLocation>
</comment>
<dbReference type="GO" id="GO:0000112">
    <property type="term" value="C:nucleotide-excision repair factor 3 complex"/>
    <property type="evidence" value="ECO:0007669"/>
    <property type="project" value="UniProtKB-ARBA"/>
</dbReference>
<comment type="similarity">
    <text evidence="3">Belongs to the helicase family. RAD3/XPD subfamily.</text>
</comment>
<keyword evidence="11" id="KW-0408">Iron</keyword>
<evidence type="ECO:0000256" key="9">
    <source>
        <dbReference type="ARBA" id="ARBA00022806"/>
    </source>
</evidence>
<dbReference type="PRINTS" id="PR00852">
    <property type="entry name" value="XRODRMPGMNTD"/>
</dbReference>
<keyword evidence="7" id="KW-0227">DNA damage</keyword>
<evidence type="ECO:0000256" key="10">
    <source>
        <dbReference type="ARBA" id="ARBA00022840"/>
    </source>
</evidence>
<evidence type="ECO:0000256" key="8">
    <source>
        <dbReference type="ARBA" id="ARBA00022801"/>
    </source>
</evidence>
<protein>
    <recommendedName>
        <fullName evidence="17">DNA 5'-3' helicase</fullName>
        <ecNumber evidence="17">5.6.2.3</ecNumber>
    </recommendedName>
</protein>
<evidence type="ECO:0000256" key="2">
    <source>
        <dbReference type="ARBA" id="ARBA00004123"/>
    </source>
</evidence>
<dbReference type="InterPro" id="IPR013020">
    <property type="entry name" value="Rad3/Chl1-like"/>
</dbReference>
<keyword evidence="16" id="KW-0539">Nucleus</keyword>
<dbReference type="GO" id="GO:0043139">
    <property type="term" value="F:5'-3' DNA helicase activity"/>
    <property type="evidence" value="ECO:0007669"/>
    <property type="project" value="UniProtKB-EC"/>
</dbReference>
<comment type="cofactor">
    <cofactor evidence="1">
        <name>[4Fe-4S] cluster</name>
        <dbReference type="ChEBI" id="CHEBI:49883"/>
    </cofactor>
</comment>
<keyword evidence="6" id="KW-0547">Nucleotide-binding</keyword>
<keyword evidence="8" id="KW-0378">Hydrolase</keyword>
<dbReference type="InterPro" id="IPR010643">
    <property type="entry name" value="HBB"/>
</dbReference>
<evidence type="ECO:0000256" key="1">
    <source>
        <dbReference type="ARBA" id="ARBA00001966"/>
    </source>
</evidence>
<evidence type="ECO:0000256" key="6">
    <source>
        <dbReference type="ARBA" id="ARBA00022741"/>
    </source>
</evidence>